<accession>A0A9X3MV32</accession>
<evidence type="ECO:0000256" key="2">
    <source>
        <dbReference type="SAM" id="SignalP"/>
    </source>
</evidence>
<gene>
    <name evidence="3" type="ORF">OM076_16170</name>
</gene>
<organism evidence="3 4">
    <name type="scientific">Solirubrobacter ginsenosidimutans</name>
    <dbReference type="NCBI Taxonomy" id="490573"/>
    <lineage>
        <taxon>Bacteria</taxon>
        <taxon>Bacillati</taxon>
        <taxon>Actinomycetota</taxon>
        <taxon>Thermoleophilia</taxon>
        <taxon>Solirubrobacterales</taxon>
        <taxon>Solirubrobacteraceae</taxon>
        <taxon>Solirubrobacter</taxon>
    </lineage>
</organism>
<feature type="signal peptide" evidence="2">
    <location>
        <begin position="1"/>
        <end position="22"/>
    </location>
</feature>
<keyword evidence="4" id="KW-1185">Reference proteome</keyword>
<sequence length="1080" mass="110588">MTRTLALLASLIVLTLAPAALAAGSEVHITSGPEGATRESAPAFAFTATDAAECRLDTGPWNPCANTFQAPALADGSHLFVVRTTDHSANDIRSFRVDTVAPAVTIDGADDVTVNDISTTVSFGSPEGGVEFSCAVDGEAAVPCTTPWTTPVLTNGQRSIRVIATDEAGNAGVATRLVKIAAAPPETVLDGPRGSTRDRELHYGVSADRAGSTFECKVDEGEWAKCDAAFDPPAFAPGAHTVLARATDAAGNVDLTPAGADVTVESCETKVTIGVLEAVADCFTRNENGNLEAEGSVKVNGITFNAIGGHKLVFDTKNKKLALGDVHLKLGSMTLYKGDLGYAVPDGDRVTLAKFDMKTHSRTDVKSKDSESALDLEGDDNANVQGFQLAGEAKLELLKGGKALLSGNVTLPNVFTDAEGNGLSGAVQIGSDNEQGVHLSGIQIKAPLVFIGKVEVHNFFVNFAGERNGDAKGTCNADSPGLRWEGGAEKVVLPTPDKLTVESVGVGFADGAFSYAKGTLQGGSPGLSIGAGVRVQKIAISVCAGPPVTVEGRIAMTAADGKLTIPDGGLLFKGGDPWSLRAEAPSAVFKADRDYTFKDVFVQYASSGAIDFGARVNFSLGLKGSVPIGSLDAALAIDAGVKGWIEGGKFNADIDATGCFTGKFTIGDAIPVNIPKDLCPKISGVVSSTGIGLCGELKVGDKNLGGVGAGYAWGGALKFMAGTCDVGAWRATRPSASAASPGAKRVTLPGGQRGVLVSVRGIGRVPVVTLRGPGGAVVRTSADVDAAAKTAKSLAFANRGEKTVYVLLATPRGGRWTVEPASGSQIAEVKVASMRPAASVKARVTGHRVTYRIPRVKGQTVTFEERGRGVAHVLGTVRGGGRGTLRFTPADGAGGTRKIVATVVQDGLPRKRMTVATYKAPRRAKPGVPGAVNVALGGGETRASASGAGAADAARPDEADTARASSFSRSVDESRRSLAGEAGGAAAGRAGVADTARASAATKRALTITWKPAKGAARYGVRVVLPDGRKLFFLRDADDRSVRIADAPADGRVIVRVVGLRADNGTGPAATSNTSLSGGK</sequence>
<evidence type="ECO:0000313" key="3">
    <source>
        <dbReference type="EMBL" id="MDA0161810.1"/>
    </source>
</evidence>
<evidence type="ECO:0000256" key="1">
    <source>
        <dbReference type="SAM" id="MobiDB-lite"/>
    </source>
</evidence>
<dbReference type="EMBL" id="JAPDOD010000014">
    <property type="protein sequence ID" value="MDA0161810.1"/>
    <property type="molecule type" value="Genomic_DNA"/>
</dbReference>
<evidence type="ECO:0008006" key="5">
    <source>
        <dbReference type="Google" id="ProtNLM"/>
    </source>
</evidence>
<dbReference type="RefSeq" id="WP_270041027.1">
    <property type="nucleotide sequence ID" value="NZ_JAPDOD010000014.1"/>
</dbReference>
<feature type="region of interest" description="Disordered" evidence="1">
    <location>
        <begin position="941"/>
        <end position="993"/>
    </location>
</feature>
<reference evidence="3" key="1">
    <citation type="submission" date="2022-10" db="EMBL/GenBank/DDBJ databases">
        <title>The WGS of Solirubrobacter ginsenosidimutans DSM 21036.</title>
        <authorList>
            <person name="Jiang Z."/>
        </authorList>
    </citation>
    <scope>NUCLEOTIDE SEQUENCE</scope>
    <source>
        <strain evidence="3">DSM 21036</strain>
    </source>
</reference>
<evidence type="ECO:0000313" key="4">
    <source>
        <dbReference type="Proteomes" id="UP001149140"/>
    </source>
</evidence>
<dbReference type="Proteomes" id="UP001149140">
    <property type="component" value="Unassembled WGS sequence"/>
</dbReference>
<name>A0A9X3MV32_9ACTN</name>
<keyword evidence="2" id="KW-0732">Signal</keyword>
<feature type="compositionally biased region" description="Low complexity" evidence="1">
    <location>
        <begin position="941"/>
        <end position="953"/>
    </location>
</feature>
<dbReference type="AlphaFoldDB" id="A0A9X3MV32"/>
<protein>
    <recommendedName>
        <fullName evidence="5">Fibronectin type-III domain-containing protein</fullName>
    </recommendedName>
</protein>
<feature type="chain" id="PRO_5040736055" description="Fibronectin type-III domain-containing protein" evidence="2">
    <location>
        <begin position="23"/>
        <end position="1080"/>
    </location>
</feature>
<comment type="caution">
    <text evidence="3">The sequence shown here is derived from an EMBL/GenBank/DDBJ whole genome shotgun (WGS) entry which is preliminary data.</text>
</comment>
<proteinExistence type="predicted"/>